<dbReference type="SUPFAM" id="SSF52374">
    <property type="entry name" value="Nucleotidylyl transferase"/>
    <property type="match status" value="1"/>
</dbReference>
<dbReference type="Gene3D" id="3.90.740.10">
    <property type="entry name" value="Valyl/Leucyl/Isoleucyl-tRNA synthetase, editing domain"/>
    <property type="match status" value="1"/>
</dbReference>
<dbReference type="InterPro" id="IPR023585">
    <property type="entry name" value="Ile-tRNA-ligase_type1"/>
</dbReference>
<dbReference type="Gene3D" id="3.40.50.620">
    <property type="entry name" value="HUPs"/>
    <property type="match status" value="2"/>
</dbReference>
<feature type="binding site" evidence="10">
    <location>
        <position position="982"/>
    </location>
    <ligand>
        <name>Zn(2+)</name>
        <dbReference type="ChEBI" id="CHEBI:29105"/>
    </ligand>
</feature>
<dbReference type="GO" id="GO:0008270">
    <property type="term" value="F:zinc ion binding"/>
    <property type="evidence" value="ECO:0007669"/>
    <property type="project" value="UniProtKB-UniRule"/>
</dbReference>
<dbReference type="KEGG" id="nre:BES08_13430"/>
<dbReference type="InterPro" id="IPR033708">
    <property type="entry name" value="Anticodon_Ile_BEm"/>
</dbReference>
<gene>
    <name evidence="10" type="primary">ileS</name>
    <name evidence="13" type="ORF">BES08_13430</name>
</gene>
<evidence type="ECO:0000256" key="8">
    <source>
        <dbReference type="ARBA" id="ARBA00025217"/>
    </source>
</evidence>
<protein>
    <recommendedName>
        <fullName evidence="10">Isoleucine--tRNA ligase</fullName>
        <ecNumber evidence="10">6.1.1.5</ecNumber>
    </recommendedName>
    <alternativeName>
        <fullName evidence="10">Isoleucyl-tRNA synthetase</fullName>
        <shortName evidence="10">IleRS</shortName>
    </alternativeName>
</protein>
<feature type="binding site" evidence="10">
    <location>
        <position position="680"/>
    </location>
    <ligand>
        <name>ATP</name>
        <dbReference type="ChEBI" id="CHEBI:30616"/>
    </ligand>
</feature>
<feature type="binding site" evidence="10">
    <location>
        <position position="985"/>
    </location>
    <ligand>
        <name>Zn(2+)</name>
        <dbReference type="ChEBI" id="CHEBI:29105"/>
    </ligand>
</feature>
<dbReference type="InterPro" id="IPR009080">
    <property type="entry name" value="tRNAsynth_Ia_anticodon-bd"/>
</dbReference>
<dbReference type="PANTHER" id="PTHR42765:SF1">
    <property type="entry name" value="ISOLEUCINE--TRNA LIGASE, MITOCHONDRIAL"/>
    <property type="match status" value="1"/>
</dbReference>
<feature type="binding site" evidence="10">
    <location>
        <position position="636"/>
    </location>
    <ligand>
        <name>L-isoleucyl-5'-AMP</name>
        <dbReference type="ChEBI" id="CHEBI:178002"/>
    </ligand>
</feature>
<evidence type="ECO:0000313" key="14">
    <source>
        <dbReference type="Proteomes" id="UP000094626"/>
    </source>
</evidence>
<feature type="short sequence motif" description="'HIGH' region" evidence="10">
    <location>
        <begin position="61"/>
        <end position="71"/>
    </location>
</feature>
<dbReference type="GO" id="GO:0000049">
    <property type="term" value="F:tRNA binding"/>
    <property type="evidence" value="ECO:0007669"/>
    <property type="project" value="InterPro"/>
</dbReference>
<evidence type="ECO:0000256" key="10">
    <source>
        <dbReference type="HAMAP-Rule" id="MF_02002"/>
    </source>
</evidence>
<evidence type="ECO:0000256" key="9">
    <source>
        <dbReference type="ARBA" id="ARBA00048359"/>
    </source>
</evidence>
<dbReference type="Pfam" id="PF00133">
    <property type="entry name" value="tRNA-synt_1"/>
    <property type="match status" value="1"/>
</dbReference>
<keyword evidence="2 10" id="KW-0963">Cytoplasm</keyword>
<keyword evidence="4 10" id="KW-0547">Nucleotide-binding</keyword>
<comment type="cofactor">
    <cofactor evidence="10">
        <name>Zn(2+)</name>
        <dbReference type="ChEBI" id="CHEBI:29105"/>
    </cofactor>
    <text evidence="10">Binds 1 zinc ion per subunit.</text>
</comment>
<feature type="short sequence motif" description="'KMSKS' region" evidence="10">
    <location>
        <begin position="677"/>
        <end position="681"/>
    </location>
</feature>
<comment type="subunit">
    <text evidence="10">Monomer.</text>
</comment>
<evidence type="ECO:0000313" key="13">
    <source>
        <dbReference type="EMBL" id="AOR77646.1"/>
    </source>
</evidence>
<feature type="domain" description="Aminoacyl-tRNA synthetase class Ia" evidence="11">
    <location>
        <begin position="31"/>
        <end position="714"/>
    </location>
</feature>
<keyword evidence="6 10" id="KW-0648">Protein biosynthesis</keyword>
<dbReference type="GO" id="GO:0006428">
    <property type="term" value="P:isoleucyl-tRNA aminoacylation"/>
    <property type="evidence" value="ECO:0007669"/>
    <property type="project" value="UniProtKB-UniRule"/>
</dbReference>
<dbReference type="OrthoDB" id="9810365at2"/>
<keyword evidence="10" id="KW-0479">Metal-binding</keyword>
<dbReference type="GO" id="GO:0005524">
    <property type="term" value="F:ATP binding"/>
    <property type="evidence" value="ECO:0007669"/>
    <property type="project" value="UniProtKB-UniRule"/>
</dbReference>
<comment type="similarity">
    <text evidence="1 10">Belongs to the class-I aminoacyl-tRNA synthetase family. IleS type 1 subfamily.</text>
</comment>
<dbReference type="Pfam" id="PF08264">
    <property type="entry name" value="Anticodon_1"/>
    <property type="match status" value="1"/>
</dbReference>
<keyword evidence="10" id="KW-0862">Zinc</keyword>
<dbReference type="InterPro" id="IPR013155">
    <property type="entry name" value="M/V/L/I-tRNA-synth_anticd-bd"/>
</dbReference>
<organism evidence="13 14">
    <name type="scientific">Novosphingobium resinovorum</name>
    <dbReference type="NCBI Taxonomy" id="158500"/>
    <lineage>
        <taxon>Bacteria</taxon>
        <taxon>Pseudomonadati</taxon>
        <taxon>Pseudomonadota</taxon>
        <taxon>Alphaproteobacteria</taxon>
        <taxon>Sphingomonadales</taxon>
        <taxon>Sphingomonadaceae</taxon>
        <taxon>Novosphingobium</taxon>
    </lineage>
</organism>
<dbReference type="Gene3D" id="1.10.730.20">
    <property type="match status" value="1"/>
</dbReference>
<comment type="domain">
    <text evidence="10">IleRS has two distinct active sites: one for aminoacylation and one for editing. The misactivated valine is translocated from the active site to the editing site, which sterically excludes the correctly activated isoleucine. The single editing site contains two valyl binding pockets, one specific for each substrate (Val-AMP or Val-tRNA(Ile)).</text>
</comment>
<dbReference type="InterPro" id="IPR001412">
    <property type="entry name" value="aa-tRNA-synth_I_CS"/>
</dbReference>
<comment type="catalytic activity">
    <reaction evidence="9 10">
        <text>tRNA(Ile) + L-isoleucine + ATP = L-isoleucyl-tRNA(Ile) + AMP + diphosphate</text>
        <dbReference type="Rhea" id="RHEA:11060"/>
        <dbReference type="Rhea" id="RHEA-COMP:9666"/>
        <dbReference type="Rhea" id="RHEA-COMP:9695"/>
        <dbReference type="ChEBI" id="CHEBI:30616"/>
        <dbReference type="ChEBI" id="CHEBI:33019"/>
        <dbReference type="ChEBI" id="CHEBI:58045"/>
        <dbReference type="ChEBI" id="CHEBI:78442"/>
        <dbReference type="ChEBI" id="CHEBI:78528"/>
        <dbReference type="ChEBI" id="CHEBI:456215"/>
        <dbReference type="EC" id="6.1.1.5"/>
    </reaction>
</comment>
<feature type="binding site" evidence="10">
    <location>
        <position position="968"/>
    </location>
    <ligand>
        <name>Zn(2+)</name>
        <dbReference type="ChEBI" id="CHEBI:29105"/>
    </ligand>
</feature>
<dbReference type="InterPro" id="IPR050081">
    <property type="entry name" value="Ile-tRNA_ligase"/>
</dbReference>
<comment type="subcellular location">
    <subcellularLocation>
        <location evidence="10">Cytoplasm</location>
    </subcellularLocation>
</comment>
<dbReference type="GO" id="GO:0002161">
    <property type="term" value="F:aminoacyl-tRNA deacylase activity"/>
    <property type="evidence" value="ECO:0007669"/>
    <property type="project" value="InterPro"/>
</dbReference>
<feature type="domain" description="Methionyl/Valyl/Leucyl/Isoleucyl-tRNA synthetase anticodon-binding" evidence="12">
    <location>
        <begin position="759"/>
        <end position="922"/>
    </location>
</feature>
<sequence length="993" mass="111207">MTEQRDYRSTVFLPKTDFPMKAGLPQKEPGILTRWQSEKIYEKTRDARRGRDKFVLHDGPPYANGDMHIGHALNHILKDMVVRTQTLLGKDAPYVPGWDCHGLPIEWKVEEEYRKKKKNKDEVPAEEFRAECRAYAQNWVNVQREQLKRLGINGDWDNPYLTMDFQAEATIVGELLKFAENGMLYRGAKPVMWSPVEKTALAEAEVEYEDITSTQIDVAFEIVESKVPELVGAHAVIWTTTPWTIPVNQALAYGPEVEYRLFALSGRKFLIAADLFASAMVRWQLGQRPIGAGLDEDGNRIGVDGNPVAELPEFLATIKGSDLAGTIARHPMHALGGFFVEPRPLLAGDFVTTESGTGLVHMAPDHGEDDFDLCKANGINPKFVVEADGKYREDWLWLAGQGSVINPKFNAPDGPICSDLREAGGLLAASADYKHSYPHSWRSKAKVIYRCTPQWFVPMDKAMTHISPKTPADKRWENEGGAIDPAEENLMDAPTLRQAALQAIAETRFVPDKGRNRIGAMVEGRPDWVLSRQRAWGVPITLFVHRKTGEYLVDPAVNERIRAAILAKGVDGWSDEAAQDLLGNGYNADDYERVADILDVWFDSGSTHAFVLESGRWPDLLRPEGYTGPKADLYLEGSDQHRGWFQSSLLESCATRGHAPYKAVLTHGFTMDAKGMKMSKSLGNTISPLKVMETNGADIIRLWALSVDFTEDHRIGDEILKGVADQYRKLRNTLRYLLGALDGFDEAERLPVSEMPELERYVLALLGKLDATLRGAIDAFDFNTYVRSLLDFCNEDLSAFFFDIRKDCLYCDAPTDPKRRAYRTVLDTLFHALIRYAAPVIVFTAEETWGSRYPDGDSVHLLEWPEVPAVDHEPGDNPDLDGAHDLERKWDRLRVARAKVTEQIEPLRREKVIGSGLQAKVELGDAVLPVGDFSEADLAELFITGTVTRGQGEEVTVTPSTDHKCGRCWRHLPEVTEDGALCDRCDDVVEPVE</sequence>
<evidence type="ECO:0000256" key="6">
    <source>
        <dbReference type="ARBA" id="ARBA00022917"/>
    </source>
</evidence>
<evidence type="ECO:0000256" key="4">
    <source>
        <dbReference type="ARBA" id="ARBA00022741"/>
    </source>
</evidence>
<dbReference type="GO" id="GO:0004822">
    <property type="term" value="F:isoleucine-tRNA ligase activity"/>
    <property type="evidence" value="ECO:0007669"/>
    <property type="project" value="UniProtKB-UniRule"/>
</dbReference>
<keyword evidence="3 10" id="KW-0436">Ligase</keyword>
<dbReference type="FunFam" id="3.40.50.620:FF:000042">
    <property type="entry name" value="Isoleucine--tRNA ligase"/>
    <property type="match status" value="1"/>
</dbReference>
<dbReference type="PANTHER" id="PTHR42765">
    <property type="entry name" value="SOLEUCYL-TRNA SYNTHETASE"/>
    <property type="match status" value="1"/>
</dbReference>
<name>A0A1D8A6B3_9SPHN</name>
<dbReference type="CDD" id="cd07960">
    <property type="entry name" value="Anticodon_Ia_Ile_BEm"/>
    <property type="match status" value="1"/>
</dbReference>
<dbReference type="PROSITE" id="PS00178">
    <property type="entry name" value="AA_TRNA_LIGASE_I"/>
    <property type="match status" value="1"/>
</dbReference>
<keyword evidence="5 10" id="KW-0067">ATP-binding</keyword>
<dbReference type="GO" id="GO:0005829">
    <property type="term" value="C:cytosol"/>
    <property type="evidence" value="ECO:0007669"/>
    <property type="project" value="TreeGrafter"/>
</dbReference>
<dbReference type="AlphaFoldDB" id="A0A1D8A6B3"/>
<dbReference type="EMBL" id="CP017075">
    <property type="protein sequence ID" value="AOR77646.1"/>
    <property type="molecule type" value="Genomic_DNA"/>
</dbReference>
<dbReference type="RefSeq" id="WP_069708600.1">
    <property type="nucleotide sequence ID" value="NZ_CP017075.1"/>
</dbReference>
<evidence type="ECO:0000259" key="11">
    <source>
        <dbReference type="Pfam" id="PF00133"/>
    </source>
</evidence>
<evidence type="ECO:0000256" key="1">
    <source>
        <dbReference type="ARBA" id="ARBA00006887"/>
    </source>
</evidence>
<dbReference type="HAMAP" id="MF_02002">
    <property type="entry name" value="Ile_tRNA_synth_type1"/>
    <property type="match status" value="1"/>
</dbReference>
<evidence type="ECO:0000256" key="5">
    <source>
        <dbReference type="ARBA" id="ARBA00022840"/>
    </source>
</evidence>
<dbReference type="InterPro" id="IPR002300">
    <property type="entry name" value="aa-tRNA-synth_Ia"/>
</dbReference>
<proteinExistence type="inferred from homology"/>
<evidence type="ECO:0000256" key="7">
    <source>
        <dbReference type="ARBA" id="ARBA00023146"/>
    </source>
</evidence>
<dbReference type="Proteomes" id="UP000094626">
    <property type="component" value="Chromosome"/>
</dbReference>
<reference evidence="14" key="1">
    <citation type="journal article" date="2017" name="J. Biotechnol.">
        <title>Complete genome sequence of Novosphingobium resinovorum SA1, a versatile xenobiotic-degrading bacterium capable of utilizing sulfanilic acid.</title>
        <authorList>
            <person name="Hegedus B."/>
            <person name="Kos P.B."/>
            <person name="Balint B."/>
            <person name="Maroti G."/>
            <person name="Gan H.M."/>
            <person name="Perei K."/>
            <person name="Rakhely G."/>
        </authorList>
    </citation>
    <scope>NUCLEOTIDE SEQUENCE [LARGE SCALE GENOMIC DNA]</scope>
    <source>
        <strain evidence="14">SA1</strain>
    </source>
</reference>
<accession>A0A1D8A6B3</accession>
<dbReference type="InterPro" id="IPR009008">
    <property type="entry name" value="Val/Leu/Ile-tRNA-synth_edit"/>
</dbReference>
<evidence type="ECO:0000259" key="12">
    <source>
        <dbReference type="Pfam" id="PF08264"/>
    </source>
</evidence>
<keyword evidence="7 10" id="KW-0030">Aminoacyl-tRNA synthetase</keyword>
<keyword evidence="14" id="KW-1185">Reference proteome</keyword>
<dbReference type="InterPro" id="IPR002301">
    <property type="entry name" value="Ile-tRNA-ligase"/>
</dbReference>
<dbReference type="InterPro" id="IPR014729">
    <property type="entry name" value="Rossmann-like_a/b/a_fold"/>
</dbReference>
<dbReference type="SUPFAM" id="SSF47323">
    <property type="entry name" value="Anticodon-binding domain of a subclass of class I aminoacyl-tRNA synthetases"/>
    <property type="match status" value="1"/>
</dbReference>
<comment type="function">
    <text evidence="8 10">Catalyzes the attachment of isoleucine to tRNA(Ile). As IleRS can inadvertently accommodate and process structurally similar amino acids such as valine, to avoid such errors it has two additional distinct tRNA(Ile)-dependent editing activities. One activity is designated as 'pretransfer' editing and involves the hydrolysis of activated Val-AMP. The other activity is designated 'posttransfer' editing and involves deacylation of mischarged Val-tRNA(Ile).</text>
</comment>
<evidence type="ECO:0000256" key="3">
    <source>
        <dbReference type="ARBA" id="ARBA00022598"/>
    </source>
</evidence>
<feature type="binding site" evidence="10">
    <location>
        <position position="965"/>
    </location>
    <ligand>
        <name>Zn(2+)</name>
        <dbReference type="ChEBI" id="CHEBI:29105"/>
    </ligand>
</feature>
<dbReference type="SUPFAM" id="SSF50677">
    <property type="entry name" value="ValRS/IleRS/LeuRS editing domain"/>
    <property type="match status" value="1"/>
</dbReference>
<dbReference type="EC" id="6.1.1.5" evidence="10"/>
<evidence type="ECO:0000256" key="2">
    <source>
        <dbReference type="ARBA" id="ARBA00022490"/>
    </source>
</evidence>
<dbReference type="PRINTS" id="PR00984">
    <property type="entry name" value="TRNASYNTHILE"/>
</dbReference>